<proteinExistence type="predicted"/>
<gene>
    <name evidence="1" type="ORF">Q4481_08375</name>
</gene>
<sequence length="63" mass="7033">MDKQVIEFAGEPVGIAVPENGKLKFIAVKFHVMDLDNNVYRSVEDVETAIAALPKVRPDLHAW</sequence>
<evidence type="ECO:0000313" key="2">
    <source>
        <dbReference type="Proteomes" id="UP001174932"/>
    </source>
</evidence>
<keyword evidence="2" id="KW-1185">Reference proteome</keyword>
<organism evidence="1 2">
    <name type="scientific">Rhizobium alvei</name>
    <dbReference type="NCBI Taxonomy" id="1132659"/>
    <lineage>
        <taxon>Bacteria</taxon>
        <taxon>Pseudomonadati</taxon>
        <taxon>Pseudomonadota</taxon>
        <taxon>Alphaproteobacteria</taxon>
        <taxon>Hyphomicrobiales</taxon>
        <taxon>Rhizobiaceae</taxon>
        <taxon>Rhizobium/Agrobacterium group</taxon>
        <taxon>Rhizobium</taxon>
    </lineage>
</organism>
<protein>
    <submittedName>
        <fullName evidence="1">Uncharacterized protein</fullName>
    </submittedName>
</protein>
<reference evidence="1" key="2">
    <citation type="submission" date="2023-07" db="EMBL/GenBank/DDBJ databases">
        <authorList>
            <person name="Shen H."/>
        </authorList>
    </citation>
    <scope>NUCLEOTIDE SEQUENCE</scope>
    <source>
        <strain evidence="1">TNR-22</strain>
    </source>
</reference>
<evidence type="ECO:0000313" key="1">
    <source>
        <dbReference type="EMBL" id="MDO6963971.1"/>
    </source>
</evidence>
<dbReference type="RefSeq" id="WP_304375884.1">
    <property type="nucleotide sequence ID" value="NZ_JAUOZU010000006.1"/>
</dbReference>
<dbReference type="Proteomes" id="UP001174932">
    <property type="component" value="Unassembled WGS sequence"/>
</dbReference>
<dbReference type="EMBL" id="JAUOZU010000006">
    <property type="protein sequence ID" value="MDO6963971.1"/>
    <property type="molecule type" value="Genomic_DNA"/>
</dbReference>
<comment type="caution">
    <text evidence="1">The sequence shown here is derived from an EMBL/GenBank/DDBJ whole genome shotgun (WGS) entry which is preliminary data.</text>
</comment>
<reference evidence="1" key="1">
    <citation type="journal article" date="2015" name="Int. J. Syst. Evol. Microbiol.">
        <title>Rhizobium alvei sp. nov., isolated from a freshwater river.</title>
        <authorList>
            <person name="Sheu S.Y."/>
            <person name="Huang H.W."/>
            <person name="Young C.C."/>
            <person name="Chen W.M."/>
        </authorList>
    </citation>
    <scope>NUCLEOTIDE SEQUENCE</scope>
    <source>
        <strain evidence="1">TNR-22</strain>
    </source>
</reference>
<name>A0ABT8YK31_9HYPH</name>
<accession>A0ABT8YK31</accession>